<dbReference type="Pfam" id="PF12705">
    <property type="entry name" value="PDDEXK_1"/>
    <property type="match status" value="1"/>
</dbReference>
<dbReference type="GO" id="GO:0004386">
    <property type="term" value="F:helicase activity"/>
    <property type="evidence" value="ECO:0007669"/>
    <property type="project" value="UniProtKB-KW"/>
</dbReference>
<evidence type="ECO:0000259" key="1">
    <source>
        <dbReference type="Pfam" id="PF12705"/>
    </source>
</evidence>
<evidence type="ECO:0000313" key="2">
    <source>
        <dbReference type="EMBL" id="MPM84965.1"/>
    </source>
</evidence>
<dbReference type="EMBL" id="VSSQ01033389">
    <property type="protein sequence ID" value="MPM84965.1"/>
    <property type="molecule type" value="Genomic_DNA"/>
</dbReference>
<comment type="caution">
    <text evidence="2">The sequence shown here is derived from an EMBL/GenBank/DDBJ whole genome shotgun (WGS) entry which is preliminary data.</text>
</comment>
<feature type="domain" description="PD-(D/E)XK endonuclease-like" evidence="1">
    <location>
        <begin position="4"/>
        <end position="310"/>
    </location>
</feature>
<dbReference type="InterPro" id="IPR011604">
    <property type="entry name" value="PDDEXK-like_dom_sf"/>
</dbReference>
<proteinExistence type="predicted"/>
<keyword evidence="2" id="KW-0347">Helicase</keyword>
<gene>
    <name evidence="2" type="primary">addB_20</name>
    <name evidence="2" type="ORF">SDC9_132041</name>
</gene>
<dbReference type="EC" id="3.1.-.-" evidence="2"/>
<protein>
    <submittedName>
        <fullName evidence="2">ATP-dependent helicase/deoxyribonuclease subunit B</fullName>
        <ecNumber evidence="2">3.1.-.-</ecNumber>
    </submittedName>
</protein>
<keyword evidence="2" id="KW-0378">Hydrolase</keyword>
<keyword evidence="2" id="KW-0547">Nucleotide-binding</keyword>
<dbReference type="InterPro" id="IPR038726">
    <property type="entry name" value="PDDEXK_AddAB-type"/>
</dbReference>
<organism evidence="2">
    <name type="scientific">bioreactor metagenome</name>
    <dbReference type="NCBI Taxonomy" id="1076179"/>
    <lineage>
        <taxon>unclassified sequences</taxon>
        <taxon>metagenomes</taxon>
        <taxon>ecological metagenomes</taxon>
    </lineage>
</organism>
<dbReference type="AlphaFoldDB" id="A0A645D6W8"/>
<dbReference type="Gene3D" id="3.90.320.10">
    <property type="match status" value="1"/>
</dbReference>
<name>A0A645D6W8_9ZZZZ</name>
<sequence length="336" mass="36972">MLKLKVRRKAELSPIESGSFVHYVLENALRRLGADFLQQTPQQLTELANALCDEYVAANIPAALAAGTRFAYLVERIKANAARLLVFLQKEQRQSSFVPVAFELPIGPDAEVKPLHLKTPDGEPVQVVGKVDRVDTMQREGVTYLRVIDYKTGTKDFRLDDVWCGLNLQMLVYLFSLCGADGGPFAGAVPAGVLYLSADPPPPMVERQAAAAYEPAYAVDGLVLDDEMIVRAMDKEGAGAFIPVSRTTTGRLRKSQKLADLAKLGRIEQKIEELVAQMAGGLYGGDIDAEPWVRGNTRPCDWCDFRSVCRHVDGRHERQLAAPDDAFEEKEGGQQV</sequence>
<keyword evidence="2" id="KW-0067">ATP-binding</keyword>
<dbReference type="GO" id="GO:0016787">
    <property type="term" value="F:hydrolase activity"/>
    <property type="evidence" value="ECO:0007669"/>
    <property type="project" value="UniProtKB-KW"/>
</dbReference>
<accession>A0A645D6W8</accession>
<reference evidence="2" key="1">
    <citation type="submission" date="2019-08" db="EMBL/GenBank/DDBJ databases">
        <authorList>
            <person name="Kucharzyk K."/>
            <person name="Murdoch R.W."/>
            <person name="Higgins S."/>
            <person name="Loffler F."/>
        </authorList>
    </citation>
    <scope>NUCLEOTIDE SEQUENCE</scope>
</reference>